<evidence type="ECO:0000256" key="1">
    <source>
        <dbReference type="SAM" id="Phobius"/>
    </source>
</evidence>
<protein>
    <submittedName>
        <fullName evidence="2">Uncharacterized protein</fullName>
    </submittedName>
</protein>
<proteinExistence type="predicted"/>
<comment type="caution">
    <text evidence="2">The sequence shown here is derived from an EMBL/GenBank/DDBJ whole genome shotgun (WGS) entry which is preliminary data.</text>
</comment>
<feature type="transmembrane region" description="Helical" evidence="1">
    <location>
        <begin position="53"/>
        <end position="81"/>
    </location>
</feature>
<accession>A0A8T4KUR1</accession>
<keyword evidence="1" id="KW-1133">Transmembrane helix</keyword>
<dbReference type="EMBL" id="JAGVWD010000054">
    <property type="protein sequence ID" value="MBS3057674.1"/>
    <property type="molecule type" value="Genomic_DNA"/>
</dbReference>
<organism evidence="2 3">
    <name type="scientific">Candidatus Iainarchaeum sp</name>
    <dbReference type="NCBI Taxonomy" id="3101447"/>
    <lineage>
        <taxon>Archaea</taxon>
        <taxon>Candidatus Iainarchaeota</taxon>
        <taxon>Candidatus Iainarchaeia</taxon>
        <taxon>Candidatus Iainarchaeales</taxon>
        <taxon>Candidatus Iainarchaeaceae</taxon>
        <taxon>Candidatus Iainarchaeum</taxon>
    </lineage>
</organism>
<reference evidence="2" key="2">
    <citation type="submission" date="2021-05" db="EMBL/GenBank/DDBJ databases">
        <title>Protein family content uncovers lineage relationships and bacterial pathway maintenance mechanisms in DPANN archaea.</title>
        <authorList>
            <person name="Castelle C.J."/>
            <person name="Meheust R."/>
            <person name="Jaffe A.L."/>
            <person name="Seitz K."/>
            <person name="Gong X."/>
            <person name="Baker B.J."/>
            <person name="Banfield J.F."/>
        </authorList>
    </citation>
    <scope>NUCLEOTIDE SEQUENCE</scope>
    <source>
        <strain evidence="2">RIFCSPHIGHO2_01_FULL_AR10_44_11</strain>
    </source>
</reference>
<sequence length="121" mass="13889">MAILFDAIAATLTLNLNWWVWIIMNNLFWVFGVMAAAYFFYGRKKMLSGFIMAVFLLWSALDFSALSGWVILSGTFLALLYLSRLALVGFVENVPSMQKKLPFIISLQFIVVLVIYNIFMR</sequence>
<evidence type="ECO:0000313" key="2">
    <source>
        <dbReference type="EMBL" id="MBS3057674.1"/>
    </source>
</evidence>
<keyword evidence="1" id="KW-0812">Transmembrane</keyword>
<name>A0A8T4KUR1_9ARCH</name>
<gene>
    <name evidence="2" type="ORF">J4415_03550</name>
</gene>
<keyword evidence="1" id="KW-0472">Membrane</keyword>
<reference evidence="2" key="1">
    <citation type="submission" date="2021-03" db="EMBL/GenBank/DDBJ databases">
        <authorList>
            <person name="Jaffe A."/>
        </authorList>
    </citation>
    <scope>NUCLEOTIDE SEQUENCE</scope>
    <source>
        <strain evidence="2">RIFCSPHIGHO2_01_FULL_AR10_44_11</strain>
    </source>
</reference>
<feature type="transmembrane region" description="Helical" evidence="1">
    <location>
        <begin position="18"/>
        <end position="41"/>
    </location>
</feature>
<evidence type="ECO:0000313" key="3">
    <source>
        <dbReference type="Proteomes" id="UP000677687"/>
    </source>
</evidence>
<dbReference type="Proteomes" id="UP000677687">
    <property type="component" value="Unassembled WGS sequence"/>
</dbReference>
<feature type="transmembrane region" description="Helical" evidence="1">
    <location>
        <begin position="101"/>
        <end position="119"/>
    </location>
</feature>
<dbReference type="AlphaFoldDB" id="A0A8T4KUR1"/>